<evidence type="ECO:0000313" key="10">
    <source>
        <dbReference type="EMBL" id="GAA3979889.1"/>
    </source>
</evidence>
<proteinExistence type="predicted"/>
<comment type="catalytic activity">
    <reaction evidence="6">
        <text>L-threonyl-[protein] + ATP = 3-O-(5'-adenylyl)-L-threonyl-[protein] + diphosphate</text>
        <dbReference type="Rhea" id="RHEA:54292"/>
        <dbReference type="Rhea" id="RHEA-COMP:11060"/>
        <dbReference type="Rhea" id="RHEA-COMP:13847"/>
        <dbReference type="ChEBI" id="CHEBI:30013"/>
        <dbReference type="ChEBI" id="CHEBI:30616"/>
        <dbReference type="ChEBI" id="CHEBI:33019"/>
        <dbReference type="ChEBI" id="CHEBI:138113"/>
        <dbReference type="EC" id="2.7.7.108"/>
    </reaction>
</comment>
<reference evidence="11" key="1">
    <citation type="journal article" date="2019" name="Int. J. Syst. Evol. Microbiol.">
        <title>The Global Catalogue of Microorganisms (GCM) 10K type strain sequencing project: providing services to taxonomists for standard genome sequencing and annotation.</title>
        <authorList>
            <consortium name="The Broad Institute Genomics Platform"/>
            <consortium name="The Broad Institute Genome Sequencing Center for Infectious Disease"/>
            <person name="Wu L."/>
            <person name="Ma J."/>
        </authorList>
    </citation>
    <scope>NUCLEOTIDE SEQUENCE [LARGE SCALE GENOMIC DNA]</scope>
    <source>
        <strain evidence="11">JCM 17217</strain>
    </source>
</reference>
<name>A0ABP7QBN5_9BACT</name>
<evidence type="ECO:0000256" key="3">
    <source>
        <dbReference type="ARBA" id="ARBA00022741"/>
    </source>
</evidence>
<keyword evidence="4" id="KW-0067">ATP-binding</keyword>
<comment type="catalytic activity">
    <reaction evidence="7">
        <text>L-tyrosyl-[protein] + ATP = O-(5'-adenylyl)-L-tyrosyl-[protein] + diphosphate</text>
        <dbReference type="Rhea" id="RHEA:54288"/>
        <dbReference type="Rhea" id="RHEA-COMP:10136"/>
        <dbReference type="Rhea" id="RHEA-COMP:13846"/>
        <dbReference type="ChEBI" id="CHEBI:30616"/>
        <dbReference type="ChEBI" id="CHEBI:33019"/>
        <dbReference type="ChEBI" id="CHEBI:46858"/>
        <dbReference type="ChEBI" id="CHEBI:83624"/>
        <dbReference type="EC" id="2.7.7.108"/>
    </reaction>
</comment>
<dbReference type="EC" id="2.7.7.108" evidence="5"/>
<dbReference type="PANTHER" id="PTHR39560">
    <property type="entry name" value="PROTEIN ADENYLYLTRANSFERASE FIC-RELATED"/>
    <property type="match status" value="1"/>
</dbReference>
<evidence type="ECO:0000256" key="2">
    <source>
        <dbReference type="ARBA" id="ARBA00022695"/>
    </source>
</evidence>
<evidence type="ECO:0000256" key="1">
    <source>
        <dbReference type="ARBA" id="ARBA00022679"/>
    </source>
</evidence>
<evidence type="ECO:0000256" key="4">
    <source>
        <dbReference type="ARBA" id="ARBA00022840"/>
    </source>
</evidence>
<evidence type="ECO:0000256" key="7">
    <source>
        <dbReference type="ARBA" id="ARBA00048696"/>
    </source>
</evidence>
<dbReference type="InterPro" id="IPR036597">
    <property type="entry name" value="Fido-like_dom_sf"/>
</dbReference>
<feature type="domain" description="Fido" evidence="9">
    <location>
        <begin position="53"/>
        <end position="210"/>
    </location>
</feature>
<dbReference type="EMBL" id="BAABDI010000018">
    <property type="protein sequence ID" value="GAA3979889.1"/>
    <property type="molecule type" value="Genomic_DNA"/>
</dbReference>
<gene>
    <name evidence="10" type="ORF">GCM10022407_26390</name>
</gene>
<dbReference type="PROSITE" id="PS51459">
    <property type="entry name" value="FIDO"/>
    <property type="match status" value="1"/>
</dbReference>
<evidence type="ECO:0000256" key="6">
    <source>
        <dbReference type="ARBA" id="ARBA00047939"/>
    </source>
</evidence>
<comment type="caution">
    <text evidence="10">The sequence shown here is derived from an EMBL/GenBank/DDBJ whole genome shotgun (WGS) entry which is preliminary data.</text>
</comment>
<dbReference type="Gene3D" id="1.10.3290.10">
    <property type="entry name" value="Fido-like domain"/>
    <property type="match status" value="1"/>
</dbReference>
<evidence type="ECO:0000256" key="8">
    <source>
        <dbReference type="SAM" id="MobiDB-lite"/>
    </source>
</evidence>
<keyword evidence="2" id="KW-0548">Nucleotidyltransferase</keyword>
<keyword evidence="11" id="KW-1185">Reference proteome</keyword>
<keyword evidence="1" id="KW-0808">Transferase</keyword>
<keyword evidence="3" id="KW-0547">Nucleotide-binding</keyword>
<dbReference type="InterPro" id="IPR003812">
    <property type="entry name" value="Fido"/>
</dbReference>
<sequence>MAVLNDRFSDENGVRLNKLGITDKDQLAQAETESSLPRLTQLNRAGGIQGGQYDQAHLKQVHERLFSGVYQWAGETRADREFQGHKDTKVTGFKETMTYAPHKEVPERLNAIGAQLNKENNLKGLAPDKFAERAAYYLDQYNHTHAFRDGNGRTMQATFTQLGKAAGYDVDFNRASPEILNRSRDLAIVRQYPPAEAGKNLQPLKDMFKQVITPTPGVEAEKLRDPSQAPARTPELSPAMRAMDARRELEVTGYRSANIIANMPGPGNREQGVQLAQRIESVNLDPKVLNGPGINEMQLAADKIIKHPGLKDTPLDIADGKRLKVASMQVMQLAEGKEIVAPQQQKQPAASVQEKPAHPAAQVVKTHEEAQPVFAKAAREVAKELEANGQGLAGASLREVAKFVERSPAIVGGNAENFKKAMDAAEKVPSLSGNKFMDELRSSSKVLEMSPPGQERSGPSIGCSGGIER</sequence>
<dbReference type="PANTHER" id="PTHR39560:SF1">
    <property type="entry name" value="PROTEIN ADENYLYLTRANSFERASE FIC-RELATED"/>
    <property type="match status" value="1"/>
</dbReference>
<protein>
    <recommendedName>
        <fullName evidence="5">protein adenylyltransferase</fullName>
        <ecNumber evidence="5">2.7.7.108</ecNumber>
    </recommendedName>
</protein>
<dbReference type="SUPFAM" id="SSF140931">
    <property type="entry name" value="Fic-like"/>
    <property type="match status" value="1"/>
</dbReference>
<dbReference type="Pfam" id="PF02661">
    <property type="entry name" value="Fic"/>
    <property type="match status" value="1"/>
</dbReference>
<evidence type="ECO:0000256" key="5">
    <source>
        <dbReference type="ARBA" id="ARBA00034531"/>
    </source>
</evidence>
<feature type="region of interest" description="Disordered" evidence="8">
    <location>
        <begin position="444"/>
        <end position="469"/>
    </location>
</feature>
<dbReference type="RefSeq" id="WP_345125120.1">
    <property type="nucleotide sequence ID" value="NZ_BAABDI010000018.1"/>
</dbReference>
<organism evidence="10 11">
    <name type="scientific">Hymenobacter antarcticus</name>
    <dbReference type="NCBI Taxonomy" id="486270"/>
    <lineage>
        <taxon>Bacteria</taxon>
        <taxon>Pseudomonadati</taxon>
        <taxon>Bacteroidota</taxon>
        <taxon>Cytophagia</taxon>
        <taxon>Cytophagales</taxon>
        <taxon>Hymenobacteraceae</taxon>
        <taxon>Hymenobacter</taxon>
    </lineage>
</organism>
<evidence type="ECO:0000313" key="11">
    <source>
        <dbReference type="Proteomes" id="UP001501556"/>
    </source>
</evidence>
<evidence type="ECO:0000259" key="9">
    <source>
        <dbReference type="PROSITE" id="PS51459"/>
    </source>
</evidence>
<dbReference type="Proteomes" id="UP001501556">
    <property type="component" value="Unassembled WGS sequence"/>
</dbReference>
<accession>A0ABP7QBN5</accession>